<dbReference type="EMBL" id="JBFPER010000001">
    <property type="protein sequence ID" value="MEX0381121.1"/>
    <property type="molecule type" value="Genomic_DNA"/>
</dbReference>
<keyword evidence="1" id="KW-1133">Transmembrane helix</keyword>
<feature type="transmembrane region" description="Helical" evidence="1">
    <location>
        <begin position="7"/>
        <end position="25"/>
    </location>
</feature>
<gene>
    <name evidence="2" type="ORF">AB3K24_07110</name>
</gene>
<keyword evidence="3" id="KW-1185">Reference proteome</keyword>
<sequence>MQRLERVLPIFVFVVMLGANMLNAPNLSMPTVLMAILSALIPSMIIFGLIKLLEWWIKRE</sequence>
<evidence type="ECO:0000256" key="1">
    <source>
        <dbReference type="SAM" id="Phobius"/>
    </source>
</evidence>
<evidence type="ECO:0000313" key="2">
    <source>
        <dbReference type="EMBL" id="MEX0381121.1"/>
    </source>
</evidence>
<reference evidence="2 3" key="1">
    <citation type="submission" date="2024-07" db="EMBL/GenBank/DDBJ databases">
        <authorList>
            <person name="Yun M."/>
        </authorList>
    </citation>
    <scope>NUCLEOTIDE SEQUENCE [LARGE SCALE GENOMIC DNA]</scope>
    <source>
        <strain evidence="2 3">MS01</strain>
    </source>
</reference>
<accession>A0ABV3S464</accession>
<keyword evidence="1" id="KW-0472">Membrane</keyword>
<evidence type="ECO:0000313" key="3">
    <source>
        <dbReference type="Proteomes" id="UP001556617"/>
    </source>
</evidence>
<feature type="transmembrane region" description="Helical" evidence="1">
    <location>
        <begin position="31"/>
        <end position="53"/>
    </location>
</feature>
<dbReference type="RefSeq" id="WP_367974676.1">
    <property type="nucleotide sequence ID" value="NZ_JBFPEQ010000001.1"/>
</dbReference>
<comment type="caution">
    <text evidence="2">The sequence shown here is derived from an EMBL/GenBank/DDBJ whole genome shotgun (WGS) entry which is preliminary data.</text>
</comment>
<protein>
    <submittedName>
        <fullName evidence="2">Uncharacterized protein</fullName>
    </submittedName>
</protein>
<organism evidence="2 3">
    <name type="scientific">Leuconostoc aquikimchii</name>
    <dbReference type="NCBI Taxonomy" id="3236804"/>
    <lineage>
        <taxon>Bacteria</taxon>
        <taxon>Bacillati</taxon>
        <taxon>Bacillota</taxon>
        <taxon>Bacilli</taxon>
        <taxon>Lactobacillales</taxon>
        <taxon>Lactobacillaceae</taxon>
        <taxon>Leuconostoc</taxon>
    </lineage>
</organism>
<name>A0ABV3S464_9LACO</name>
<proteinExistence type="predicted"/>
<keyword evidence="1" id="KW-0812">Transmembrane</keyword>
<dbReference type="Proteomes" id="UP001556617">
    <property type="component" value="Unassembled WGS sequence"/>
</dbReference>